<name>A0ABV5ZEX2_9GAMM</name>
<dbReference type="EMBL" id="JBHLZN010000004">
    <property type="protein sequence ID" value="MFB9887400.1"/>
    <property type="molecule type" value="Genomic_DNA"/>
</dbReference>
<comment type="caution">
    <text evidence="1">The sequence shown here is derived from an EMBL/GenBank/DDBJ whole genome shotgun (WGS) entry which is preliminary data.</text>
</comment>
<dbReference type="RefSeq" id="WP_155889016.1">
    <property type="nucleotide sequence ID" value="NZ_JBHLZN010000004.1"/>
</dbReference>
<dbReference type="Proteomes" id="UP001589628">
    <property type="component" value="Unassembled WGS sequence"/>
</dbReference>
<evidence type="ECO:0000313" key="1">
    <source>
        <dbReference type="EMBL" id="MFB9887400.1"/>
    </source>
</evidence>
<evidence type="ECO:0000313" key="2">
    <source>
        <dbReference type="Proteomes" id="UP001589628"/>
    </source>
</evidence>
<proteinExistence type="predicted"/>
<organism evidence="1 2">
    <name type="scientific">Balneatrix alpica</name>
    <dbReference type="NCBI Taxonomy" id="75684"/>
    <lineage>
        <taxon>Bacteria</taxon>
        <taxon>Pseudomonadati</taxon>
        <taxon>Pseudomonadota</taxon>
        <taxon>Gammaproteobacteria</taxon>
        <taxon>Oceanospirillales</taxon>
        <taxon>Balneatrichaceae</taxon>
        <taxon>Balneatrix</taxon>
    </lineage>
</organism>
<gene>
    <name evidence="1" type="ORF">ACFFLH_13345</name>
</gene>
<protein>
    <recommendedName>
        <fullName evidence="3">Secreted protein</fullName>
    </recommendedName>
</protein>
<evidence type="ECO:0008006" key="3">
    <source>
        <dbReference type="Google" id="ProtNLM"/>
    </source>
</evidence>
<reference evidence="1 2" key="1">
    <citation type="submission" date="2024-09" db="EMBL/GenBank/DDBJ databases">
        <authorList>
            <person name="Sun Q."/>
            <person name="Mori K."/>
        </authorList>
    </citation>
    <scope>NUCLEOTIDE SEQUENCE [LARGE SCALE GENOMIC DNA]</scope>
    <source>
        <strain evidence="1 2">ATCC 51285</strain>
    </source>
</reference>
<keyword evidence="2" id="KW-1185">Reference proteome</keyword>
<accession>A0ABV5ZEX2</accession>
<sequence length="96" mass="10208">MTAKHGWFPILFLLVRGKSCAIAIQFLPFGKASLEIVLPDGQGSKLKKSAESPASAKKSLKLKRKNLEIKTAAKAAVVIAGGVRPYSARFPSKSVG</sequence>